<comment type="subcellular location">
    <subcellularLocation>
        <location evidence="1">Membrane</location>
        <topology evidence="1">Multi-pass membrane protein</topology>
    </subcellularLocation>
</comment>
<dbReference type="PANTHER" id="PTHR43469">
    <property type="entry name" value="DISULFIDE FORMATION PROTEIN-RELATED"/>
    <property type="match status" value="1"/>
</dbReference>
<evidence type="ECO:0000256" key="2">
    <source>
        <dbReference type="ARBA" id="ARBA00007602"/>
    </source>
</evidence>
<evidence type="ECO:0000256" key="7">
    <source>
        <dbReference type="ARBA" id="ARBA00023002"/>
    </source>
</evidence>
<comment type="similarity">
    <text evidence="2">Belongs to the DsbB family. BdbC subfamily.</text>
</comment>
<reference evidence="13 14" key="2">
    <citation type="journal article" date="2016" name="PeerJ">
        <title>Analysis of five complete genome sequences for members of the class Peribacteria in the recently recognized Peregrinibacteria bacterial phylum.</title>
        <authorList>
            <person name="Anantharaman K."/>
            <person name="Brown C.T."/>
            <person name="Burstein D."/>
            <person name="Castelle C.J."/>
            <person name="Probst A.J."/>
            <person name="Thomas B.C."/>
            <person name="Williams K.H."/>
            <person name="Banfield J.F."/>
        </authorList>
    </citation>
    <scope>NUCLEOTIDE SEQUENCE [LARGE SCALE GENOMIC DNA]</scope>
    <source>
        <strain evidence="13">RIFOXYD1_FULL_PER-ii_59_16</strain>
    </source>
</reference>
<keyword evidence="5" id="KW-0249">Electron transport</keyword>
<keyword evidence="4 12" id="KW-0812">Transmembrane</keyword>
<accession>A0A0S1SKU6</accession>
<keyword evidence="8 12" id="KW-0472">Membrane</keyword>
<organism evidence="13 14">
    <name type="scientific">Candidatus Peribacter riflensis</name>
    <dbReference type="NCBI Taxonomy" id="1735162"/>
    <lineage>
        <taxon>Bacteria</taxon>
        <taxon>Candidatus Peregrinibacteriota</taxon>
        <taxon>Candidatus Peribacteria</taxon>
        <taxon>Candidatus Peribacterales</taxon>
        <taxon>Candidatus Peribacteraceae</taxon>
        <taxon>Candidatus Peribacter</taxon>
    </lineage>
</organism>
<accession>A0A0S1SGW8</accession>
<feature type="transmembrane region" description="Helical" evidence="12">
    <location>
        <begin position="155"/>
        <end position="179"/>
    </location>
</feature>
<dbReference type="STRING" id="1735162.PeribacterB2_0279"/>
<reference evidence="14" key="1">
    <citation type="submission" date="2015-10" db="EMBL/GenBank/DDBJ databases">
        <title>Analysis of five complete genome sequences for members of the class Peribacteria in the recently recognized Peregrinibacteria bacterial phylum.</title>
        <authorList>
            <person name="Anantharaman K."/>
            <person name="Brown C.T."/>
            <person name="Burstein D."/>
            <person name="Castelle C.J."/>
            <person name="Probst A.J."/>
            <person name="Thomas B.C."/>
            <person name="Williams K.H."/>
            <person name="Banfield J.F."/>
        </authorList>
    </citation>
    <scope>NUCLEOTIDE SEQUENCE [LARGE SCALE GENOMIC DNA]</scope>
</reference>
<evidence type="ECO:0000256" key="4">
    <source>
        <dbReference type="ARBA" id="ARBA00022692"/>
    </source>
</evidence>
<dbReference type="PANTHER" id="PTHR43469:SF1">
    <property type="entry name" value="SPBETA PROPHAGE-DERIVED DISULFIDE BOND FORMATION PROTEIN B"/>
    <property type="match status" value="1"/>
</dbReference>
<evidence type="ECO:0000256" key="10">
    <source>
        <dbReference type="ARBA" id="ARBA00023186"/>
    </source>
</evidence>
<protein>
    <submittedName>
        <fullName evidence="13">Disulfide bond formation protein DsbB</fullName>
    </submittedName>
</protein>
<evidence type="ECO:0000256" key="11">
    <source>
        <dbReference type="ARBA" id="ARBA00023284"/>
    </source>
</evidence>
<evidence type="ECO:0000313" key="14">
    <source>
        <dbReference type="Proteomes" id="UP000069135"/>
    </source>
</evidence>
<dbReference type="GO" id="GO:0006457">
    <property type="term" value="P:protein folding"/>
    <property type="evidence" value="ECO:0007669"/>
    <property type="project" value="InterPro"/>
</dbReference>
<dbReference type="Proteomes" id="UP000069135">
    <property type="component" value="Chromosome"/>
</dbReference>
<dbReference type="KEGG" id="prf:PeribacterA2_0279"/>
<dbReference type="SUPFAM" id="SSF158442">
    <property type="entry name" value="DsbB-like"/>
    <property type="match status" value="1"/>
</dbReference>
<keyword evidence="11" id="KW-0676">Redox-active center</keyword>
<evidence type="ECO:0000256" key="6">
    <source>
        <dbReference type="ARBA" id="ARBA00022989"/>
    </source>
</evidence>
<accession>A0A0S1SU02</accession>
<dbReference type="Gene3D" id="1.20.1550.10">
    <property type="entry name" value="DsbB-like"/>
    <property type="match status" value="1"/>
</dbReference>
<accession>A0A0S1SPY7</accession>
<evidence type="ECO:0000313" key="13">
    <source>
        <dbReference type="EMBL" id="ALM12978.1"/>
    </source>
</evidence>
<feature type="transmembrane region" description="Helical" evidence="12">
    <location>
        <begin position="49"/>
        <end position="69"/>
    </location>
</feature>
<dbReference type="InterPro" id="IPR003752">
    <property type="entry name" value="DiS_bond_form_DsbB/BdbC"/>
</dbReference>
<keyword evidence="9" id="KW-1015">Disulfide bond</keyword>
<evidence type="ECO:0000256" key="12">
    <source>
        <dbReference type="SAM" id="Phobius"/>
    </source>
</evidence>
<feature type="transmembrane region" description="Helical" evidence="12">
    <location>
        <begin position="6"/>
        <end position="28"/>
    </location>
</feature>
<keyword evidence="3" id="KW-0813">Transport</keyword>
<name>A0A0S1SPY7_9BACT</name>
<evidence type="ECO:0000256" key="8">
    <source>
        <dbReference type="ARBA" id="ARBA00023136"/>
    </source>
</evidence>
<evidence type="ECO:0000256" key="9">
    <source>
        <dbReference type="ARBA" id="ARBA00023157"/>
    </source>
</evidence>
<feature type="transmembrane region" description="Helical" evidence="12">
    <location>
        <begin position="81"/>
        <end position="99"/>
    </location>
</feature>
<dbReference type="Pfam" id="PF02600">
    <property type="entry name" value="DsbB"/>
    <property type="match status" value="1"/>
</dbReference>
<keyword evidence="10" id="KW-0143">Chaperone</keyword>
<accession>A0A0S1SKD2</accession>
<evidence type="ECO:0000256" key="5">
    <source>
        <dbReference type="ARBA" id="ARBA00022982"/>
    </source>
</evidence>
<dbReference type="InterPro" id="IPR023380">
    <property type="entry name" value="DsbB-like_sf"/>
</dbReference>
<keyword evidence="6 12" id="KW-1133">Transmembrane helix</keyword>
<keyword evidence="7" id="KW-0560">Oxidoreductase</keyword>
<dbReference type="AlphaFoldDB" id="A0A0S1SPY7"/>
<gene>
    <name evidence="13" type="ORF">PeribacterD1_0279</name>
</gene>
<dbReference type="InterPro" id="IPR012187">
    <property type="entry name" value="Disulphide_bond_form_BdbC"/>
</dbReference>
<dbReference type="GO" id="GO:0015035">
    <property type="term" value="F:protein-disulfide reductase activity"/>
    <property type="evidence" value="ECO:0007669"/>
    <property type="project" value="InterPro"/>
</dbReference>
<proteinExistence type="inferred from homology"/>
<dbReference type="GO" id="GO:0016020">
    <property type="term" value="C:membrane"/>
    <property type="evidence" value="ECO:0007669"/>
    <property type="project" value="UniProtKB-SubCell"/>
</dbReference>
<sequence>MPDEALIVRALSFVTLAGDLFIVCYFVLSLIETFIIRRPTMLSRLLSQWGLLILFFVAGTASLGSLTFSEVLGWEPCKDCWFQRVFMYSQALLLAFAFLRRDRGIAPYAILLSLVGMVFSINQYVGQIRSILLPALAGTCEDPLVDCSVSQIFQFGYITIPMMAFTAFAMIALVAWAMIRQRPRSA</sequence>
<feature type="transmembrane region" description="Helical" evidence="12">
    <location>
        <begin position="106"/>
        <end position="125"/>
    </location>
</feature>
<dbReference type="EMBL" id="CP013065">
    <property type="protein sequence ID" value="ALM12978.1"/>
    <property type="molecule type" value="Genomic_DNA"/>
</dbReference>
<evidence type="ECO:0000256" key="1">
    <source>
        <dbReference type="ARBA" id="ARBA00004141"/>
    </source>
</evidence>
<evidence type="ECO:0000256" key="3">
    <source>
        <dbReference type="ARBA" id="ARBA00022448"/>
    </source>
</evidence>